<dbReference type="VEuPathDB" id="FungiDB:MGYG_02389"/>
<feature type="compositionally biased region" description="Polar residues" evidence="1">
    <location>
        <begin position="1"/>
        <end position="16"/>
    </location>
</feature>
<keyword evidence="3" id="KW-1185">Reference proteome</keyword>
<dbReference type="OMA" id="AQDMNTH"/>
<dbReference type="RefSeq" id="XP_003174861.1">
    <property type="nucleotide sequence ID" value="XM_003174813.1"/>
</dbReference>
<proteinExistence type="predicted"/>
<feature type="region of interest" description="Disordered" evidence="1">
    <location>
        <begin position="1"/>
        <end position="21"/>
    </location>
</feature>
<protein>
    <submittedName>
        <fullName evidence="2">Uncharacterized protein</fullName>
    </submittedName>
</protein>
<dbReference type="AlphaFoldDB" id="E4URF6"/>
<gene>
    <name evidence="2" type="ORF">MGYG_02389</name>
</gene>
<dbReference type="HOGENOM" id="CLU_2412813_0_0_1"/>
<dbReference type="Proteomes" id="UP000002669">
    <property type="component" value="Unassembled WGS sequence"/>
</dbReference>
<organism evidence="3">
    <name type="scientific">Arthroderma gypseum (strain ATCC MYA-4604 / CBS 118893)</name>
    <name type="common">Microsporum gypseum</name>
    <dbReference type="NCBI Taxonomy" id="535722"/>
    <lineage>
        <taxon>Eukaryota</taxon>
        <taxon>Fungi</taxon>
        <taxon>Dikarya</taxon>
        <taxon>Ascomycota</taxon>
        <taxon>Pezizomycotina</taxon>
        <taxon>Eurotiomycetes</taxon>
        <taxon>Eurotiomycetidae</taxon>
        <taxon>Onygenales</taxon>
        <taxon>Arthrodermataceae</taxon>
        <taxon>Nannizzia</taxon>
    </lineage>
</organism>
<dbReference type="OrthoDB" id="4169993at2759"/>
<reference evidence="3" key="1">
    <citation type="journal article" date="2012" name="MBio">
        <title>Comparative genome analysis of Trichophyton rubrum and related dermatophytes reveals candidate genes involved in infection.</title>
        <authorList>
            <person name="Martinez D.A."/>
            <person name="Oliver B.G."/>
            <person name="Graeser Y."/>
            <person name="Goldberg J.M."/>
            <person name="Li W."/>
            <person name="Martinez-Rossi N.M."/>
            <person name="Monod M."/>
            <person name="Shelest E."/>
            <person name="Barton R.C."/>
            <person name="Birch E."/>
            <person name="Brakhage A.A."/>
            <person name="Chen Z."/>
            <person name="Gurr S.J."/>
            <person name="Heiman D."/>
            <person name="Heitman J."/>
            <person name="Kosti I."/>
            <person name="Rossi A."/>
            <person name="Saif S."/>
            <person name="Samalova M."/>
            <person name="Saunders C.W."/>
            <person name="Shea T."/>
            <person name="Summerbell R.C."/>
            <person name="Xu J."/>
            <person name="Young S."/>
            <person name="Zeng Q."/>
            <person name="Birren B.W."/>
            <person name="Cuomo C.A."/>
            <person name="White T.C."/>
        </authorList>
    </citation>
    <scope>NUCLEOTIDE SEQUENCE [LARGE SCALE GENOMIC DNA]</scope>
    <source>
        <strain evidence="3">ATCC MYA-4604 / CBS 118893</strain>
    </source>
</reference>
<feature type="region of interest" description="Disordered" evidence="1">
    <location>
        <begin position="49"/>
        <end position="71"/>
    </location>
</feature>
<sequence length="92" mass="10037">MSSQPTKPPTNSTISLKPQPKRDAKFLAQLDFDSIQAHFNDMSREEHDALAKELGHNTSGGPSIPYDDGGDVAYEQELKLSAPDLSSDKNAH</sequence>
<dbReference type="GeneID" id="10030162"/>
<dbReference type="eggNOG" id="ENOG502TDCF">
    <property type="taxonomic scope" value="Eukaryota"/>
</dbReference>
<dbReference type="InParanoid" id="E4URF6"/>
<dbReference type="EMBL" id="DS989823">
    <property type="protein sequence ID" value="EFQ99378.1"/>
    <property type="molecule type" value="Genomic_DNA"/>
</dbReference>
<evidence type="ECO:0000256" key="1">
    <source>
        <dbReference type="SAM" id="MobiDB-lite"/>
    </source>
</evidence>
<name>E4URF6_ARTGP</name>
<evidence type="ECO:0000313" key="2">
    <source>
        <dbReference type="EMBL" id="EFQ99378.1"/>
    </source>
</evidence>
<evidence type="ECO:0000313" key="3">
    <source>
        <dbReference type="Proteomes" id="UP000002669"/>
    </source>
</evidence>
<accession>E4URF6</accession>